<dbReference type="InterPro" id="IPR011335">
    <property type="entry name" value="Restrct_endonuc-II-like"/>
</dbReference>
<dbReference type="GO" id="GO:0004519">
    <property type="term" value="F:endonuclease activity"/>
    <property type="evidence" value="ECO:0007669"/>
    <property type="project" value="UniProtKB-KW"/>
</dbReference>
<protein>
    <submittedName>
        <fullName evidence="2">Uma2 family endonuclease</fullName>
    </submittedName>
</protein>
<keyword evidence="3" id="KW-1185">Reference proteome</keyword>
<dbReference type="Gene3D" id="3.90.1570.10">
    <property type="entry name" value="tt1808, chain A"/>
    <property type="match status" value="1"/>
</dbReference>
<sequence length="196" mass="22197">MELRQRTNLPTGMTIDEFFDWLDTHEDRYELVDGTPVMMPVVERAHARIGSNIDFRLQRQTDPSRYMVTQSRFAIQTGPRSIRFADVLVEPSNDDLGGRIAERAVLIVEVLSESTARFDFNQKRLEYLGLADLDTYLIASQEEPRIWIWQRLAGKWPDAAEALTAGAVTVPALGVSLPLSEIYRNVHPIDAAPQAE</sequence>
<evidence type="ECO:0000259" key="1">
    <source>
        <dbReference type="Pfam" id="PF05685"/>
    </source>
</evidence>
<reference evidence="2" key="1">
    <citation type="submission" date="2022-12" db="EMBL/GenBank/DDBJ databases">
        <title>Jiella pelagia sp. nov., isolated from phosphonate enriched culture of Northwest Pacific surface seawater.</title>
        <authorList>
            <person name="Shin D.Y."/>
            <person name="Hwang C.Y."/>
        </authorList>
    </citation>
    <scope>NUCLEOTIDE SEQUENCE</scope>
    <source>
        <strain evidence="2">HL-NP1</strain>
    </source>
</reference>
<proteinExistence type="predicted"/>
<name>A0ABY7BZ31_9HYPH</name>
<evidence type="ECO:0000313" key="3">
    <source>
        <dbReference type="Proteomes" id="UP001164020"/>
    </source>
</evidence>
<dbReference type="CDD" id="cd06260">
    <property type="entry name" value="DUF820-like"/>
    <property type="match status" value="1"/>
</dbReference>
<keyword evidence="2" id="KW-0540">Nuclease</keyword>
<gene>
    <name evidence="2" type="ORF">OH818_26595</name>
</gene>
<dbReference type="EMBL" id="CP114029">
    <property type="protein sequence ID" value="WAP68771.1"/>
    <property type="molecule type" value="Genomic_DNA"/>
</dbReference>
<dbReference type="RefSeq" id="WP_268881203.1">
    <property type="nucleotide sequence ID" value="NZ_CP114029.1"/>
</dbReference>
<dbReference type="SUPFAM" id="SSF52980">
    <property type="entry name" value="Restriction endonuclease-like"/>
    <property type="match status" value="1"/>
</dbReference>
<dbReference type="Pfam" id="PF05685">
    <property type="entry name" value="Uma2"/>
    <property type="match status" value="1"/>
</dbReference>
<accession>A0ABY7BZ31</accession>
<dbReference type="Proteomes" id="UP001164020">
    <property type="component" value="Chromosome"/>
</dbReference>
<organism evidence="2 3">
    <name type="scientific">Jiella pelagia</name>
    <dbReference type="NCBI Taxonomy" id="2986949"/>
    <lineage>
        <taxon>Bacteria</taxon>
        <taxon>Pseudomonadati</taxon>
        <taxon>Pseudomonadota</taxon>
        <taxon>Alphaproteobacteria</taxon>
        <taxon>Hyphomicrobiales</taxon>
        <taxon>Aurantimonadaceae</taxon>
        <taxon>Jiella</taxon>
    </lineage>
</organism>
<dbReference type="PANTHER" id="PTHR36558">
    <property type="entry name" value="GLR1098 PROTEIN"/>
    <property type="match status" value="1"/>
</dbReference>
<feature type="domain" description="Putative restriction endonuclease" evidence="1">
    <location>
        <begin position="16"/>
        <end position="160"/>
    </location>
</feature>
<evidence type="ECO:0000313" key="2">
    <source>
        <dbReference type="EMBL" id="WAP68771.1"/>
    </source>
</evidence>
<keyword evidence="2" id="KW-0378">Hydrolase</keyword>
<dbReference type="InterPro" id="IPR008538">
    <property type="entry name" value="Uma2"/>
</dbReference>
<dbReference type="InterPro" id="IPR012296">
    <property type="entry name" value="Nuclease_put_TT1808"/>
</dbReference>
<keyword evidence="2" id="KW-0255">Endonuclease</keyword>
<dbReference type="PANTHER" id="PTHR36558:SF1">
    <property type="entry name" value="RESTRICTION ENDONUCLEASE DOMAIN-CONTAINING PROTEIN-RELATED"/>
    <property type="match status" value="1"/>
</dbReference>